<feature type="domain" description="HTH CENPB-type" evidence="2">
    <location>
        <begin position="103"/>
        <end position="169"/>
    </location>
</feature>
<proteinExistence type="predicted"/>
<dbReference type="EMBL" id="JWZT01002080">
    <property type="protein sequence ID" value="KII70431.1"/>
    <property type="molecule type" value="Genomic_DNA"/>
</dbReference>
<dbReference type="AlphaFoldDB" id="A0A0C2MT04"/>
<keyword evidence="4" id="KW-1185">Reference proteome</keyword>
<dbReference type="Pfam" id="PF03221">
    <property type="entry name" value="HTH_Tnp_Tc5"/>
    <property type="match status" value="1"/>
</dbReference>
<dbReference type="InterPro" id="IPR006600">
    <property type="entry name" value="HTH_CenpB_DNA-bd_dom"/>
</dbReference>
<name>A0A0C2MT04_THEKT</name>
<dbReference type="Proteomes" id="UP000031668">
    <property type="component" value="Unassembled WGS sequence"/>
</dbReference>
<dbReference type="SUPFAM" id="SSF46689">
    <property type="entry name" value="Homeodomain-like"/>
    <property type="match status" value="1"/>
</dbReference>
<evidence type="ECO:0000256" key="1">
    <source>
        <dbReference type="ARBA" id="ARBA00023125"/>
    </source>
</evidence>
<accession>A0A0C2MT04</accession>
<dbReference type="InterPro" id="IPR009057">
    <property type="entry name" value="Homeodomain-like_sf"/>
</dbReference>
<keyword evidence="1" id="KW-0238">DNA-binding</keyword>
<reference evidence="3 4" key="1">
    <citation type="journal article" date="2014" name="Genome Biol. Evol.">
        <title>The genome of the myxosporean Thelohanellus kitauei shows adaptations to nutrient acquisition within its fish host.</title>
        <authorList>
            <person name="Yang Y."/>
            <person name="Xiong J."/>
            <person name="Zhou Z."/>
            <person name="Huo F."/>
            <person name="Miao W."/>
            <person name="Ran C."/>
            <person name="Liu Y."/>
            <person name="Zhang J."/>
            <person name="Feng J."/>
            <person name="Wang M."/>
            <person name="Wang M."/>
            <person name="Wang L."/>
            <person name="Yao B."/>
        </authorList>
    </citation>
    <scope>NUCLEOTIDE SEQUENCE [LARGE SCALE GENOMIC DNA]</scope>
    <source>
        <strain evidence="3">Wuqing</strain>
    </source>
</reference>
<dbReference type="PROSITE" id="PS51253">
    <property type="entry name" value="HTH_CENPB"/>
    <property type="match status" value="1"/>
</dbReference>
<dbReference type="PANTHER" id="PTHR19303:SF73">
    <property type="entry name" value="PROTEIN PDC2"/>
    <property type="match status" value="1"/>
</dbReference>
<dbReference type="GO" id="GO:0003677">
    <property type="term" value="F:DNA binding"/>
    <property type="evidence" value="ECO:0007669"/>
    <property type="project" value="UniProtKB-KW"/>
</dbReference>
<evidence type="ECO:0000313" key="3">
    <source>
        <dbReference type="EMBL" id="KII70431.1"/>
    </source>
</evidence>
<dbReference type="GO" id="GO:0005634">
    <property type="term" value="C:nucleus"/>
    <property type="evidence" value="ECO:0007669"/>
    <property type="project" value="TreeGrafter"/>
</dbReference>
<dbReference type="OrthoDB" id="411211at2759"/>
<sequence>MSKKDHFVNLNWIFSLSFPKSVFPFDFLTIPGLADHVGDIKTQRRYHLLVERLYMPEMNFFYGLCRNYKDVELKDGTWVRFVCIDSSPLYYHELTANFMITVSPQDRSVQINRLMELLDYSGICQLPISGSLLMERGKQLAKGLNVKDFDSTNGWLERWKERKNIKFKKLLGAESWIRDSLPAIIKDYEAKDIFNADEIRLY</sequence>
<dbReference type="InterPro" id="IPR050863">
    <property type="entry name" value="CenT-Element_Derived"/>
</dbReference>
<evidence type="ECO:0000313" key="4">
    <source>
        <dbReference type="Proteomes" id="UP000031668"/>
    </source>
</evidence>
<dbReference type="Gene3D" id="1.10.10.60">
    <property type="entry name" value="Homeodomain-like"/>
    <property type="match status" value="1"/>
</dbReference>
<dbReference type="PANTHER" id="PTHR19303">
    <property type="entry name" value="TRANSPOSON"/>
    <property type="match status" value="1"/>
</dbReference>
<gene>
    <name evidence="3" type="ORF">RF11_09694</name>
</gene>
<evidence type="ECO:0000259" key="2">
    <source>
        <dbReference type="PROSITE" id="PS51253"/>
    </source>
</evidence>
<comment type="caution">
    <text evidence="3">The sequence shown here is derived from an EMBL/GenBank/DDBJ whole genome shotgun (WGS) entry which is preliminary data.</text>
</comment>
<organism evidence="3 4">
    <name type="scientific">Thelohanellus kitauei</name>
    <name type="common">Myxosporean</name>
    <dbReference type="NCBI Taxonomy" id="669202"/>
    <lineage>
        <taxon>Eukaryota</taxon>
        <taxon>Metazoa</taxon>
        <taxon>Cnidaria</taxon>
        <taxon>Myxozoa</taxon>
        <taxon>Myxosporea</taxon>
        <taxon>Bivalvulida</taxon>
        <taxon>Platysporina</taxon>
        <taxon>Myxobolidae</taxon>
        <taxon>Thelohanellus</taxon>
    </lineage>
</organism>
<protein>
    <recommendedName>
        <fullName evidence="2">HTH CENPB-type domain-containing protein</fullName>
    </recommendedName>
</protein>